<feature type="compositionally biased region" description="Basic and acidic residues" evidence="1">
    <location>
        <begin position="28"/>
        <end position="42"/>
    </location>
</feature>
<dbReference type="SUPFAM" id="SSF160704">
    <property type="entry name" value="YehR-like"/>
    <property type="match status" value="1"/>
</dbReference>
<gene>
    <name evidence="3" type="ORF">J2S15_002115</name>
</gene>
<dbReference type="PROSITE" id="PS51257">
    <property type="entry name" value="PROKAR_LIPOPROTEIN"/>
    <property type="match status" value="1"/>
</dbReference>
<dbReference type="EMBL" id="JAUSUR010000003">
    <property type="protein sequence ID" value="MDQ0361368.1"/>
    <property type="molecule type" value="Genomic_DNA"/>
</dbReference>
<evidence type="ECO:0000256" key="1">
    <source>
        <dbReference type="SAM" id="MobiDB-lite"/>
    </source>
</evidence>
<evidence type="ECO:0000313" key="3">
    <source>
        <dbReference type="EMBL" id="MDQ0361368.1"/>
    </source>
</evidence>
<dbReference type="Gene3D" id="3.30.1830.10">
    <property type="entry name" value="YehR-like"/>
    <property type="match status" value="1"/>
</dbReference>
<evidence type="ECO:0000256" key="2">
    <source>
        <dbReference type="SAM" id="SignalP"/>
    </source>
</evidence>
<evidence type="ECO:0000313" key="4">
    <source>
        <dbReference type="Proteomes" id="UP001230220"/>
    </source>
</evidence>
<feature type="chain" id="PRO_5047532619" evidence="2">
    <location>
        <begin position="21"/>
        <end position="161"/>
    </location>
</feature>
<feature type="signal peptide" evidence="2">
    <location>
        <begin position="1"/>
        <end position="20"/>
    </location>
</feature>
<proteinExistence type="predicted"/>
<feature type="region of interest" description="Disordered" evidence="1">
    <location>
        <begin position="20"/>
        <end position="45"/>
    </location>
</feature>
<dbReference type="Proteomes" id="UP001230220">
    <property type="component" value="Unassembled WGS sequence"/>
</dbReference>
<keyword evidence="4" id="KW-1185">Reference proteome</keyword>
<accession>A0ABU0E394</accession>
<sequence>MKKFGLFALVLGLMTLSACGGSDDEATKDEKKEDEVADEQKDTLTTCSVENETGELTAVIHDMDENVVKFEVTSTMKYSDGMTKEDAELSIAESKESAPEGVIFGGEANDDSYTVVMEIDLTEISDENLKELEGSFPVENVKTGSAEDFVKGWEEMGLTCK</sequence>
<comment type="caution">
    <text evidence="3">The sequence shown here is derived from an EMBL/GenBank/DDBJ whole genome shotgun (WGS) entry which is preliminary data.</text>
</comment>
<keyword evidence="3" id="KW-0449">Lipoprotein</keyword>
<name>A0ABU0E394_9FIRM</name>
<dbReference type="RefSeq" id="WP_307408032.1">
    <property type="nucleotide sequence ID" value="NZ_JAUSUR010000003.1"/>
</dbReference>
<organism evidence="3 4">
    <name type="scientific">Breznakia pachnodae</name>
    <dbReference type="NCBI Taxonomy" id="265178"/>
    <lineage>
        <taxon>Bacteria</taxon>
        <taxon>Bacillati</taxon>
        <taxon>Bacillota</taxon>
        <taxon>Erysipelotrichia</taxon>
        <taxon>Erysipelotrichales</taxon>
        <taxon>Erysipelotrichaceae</taxon>
        <taxon>Breznakia</taxon>
    </lineage>
</organism>
<dbReference type="InterPro" id="IPR036699">
    <property type="entry name" value="YehR-like_sf"/>
</dbReference>
<reference evidence="3 4" key="1">
    <citation type="submission" date="2023-07" db="EMBL/GenBank/DDBJ databases">
        <title>Genomic Encyclopedia of Type Strains, Phase IV (KMG-IV): sequencing the most valuable type-strain genomes for metagenomic binning, comparative biology and taxonomic classification.</title>
        <authorList>
            <person name="Goeker M."/>
        </authorList>
    </citation>
    <scope>NUCLEOTIDE SEQUENCE [LARGE SCALE GENOMIC DNA]</scope>
    <source>
        <strain evidence="3 4">DSM 16784</strain>
    </source>
</reference>
<keyword evidence="2" id="KW-0732">Signal</keyword>
<protein>
    <submittedName>
        <fullName evidence="3">Uncharacterized lipoprotein YehR (DUF1307 family)</fullName>
    </submittedName>
</protein>